<geneLocation type="plasmid" evidence="2">
    <name>pWBG749</name>
</geneLocation>
<geneLocation type="plasmid" evidence="3">
    <name>pWBG748</name>
</geneLocation>
<dbReference type="RefSeq" id="WP_000036647.1">
    <property type="nucleotide sequence ID" value="NC_013325.1"/>
</dbReference>
<reference evidence="1" key="2">
    <citation type="submission" date="2009-12" db="EMBL/GenBank/DDBJ databases">
        <authorList>
            <person name="Summers A.O."/>
            <person name="Shearer J."/>
            <person name="Wireman J."/>
        </authorList>
    </citation>
    <scope>NUCLEOTIDE SEQUENCE</scope>
    <source>
        <strain evidence="1">WB43S</strain>
        <strain evidence="2">WBG8381</strain>
        <plasmid evidence="1">pWBG745</plasmid>
        <plasmid evidence="3">pWBG748</plasmid>
        <plasmid evidence="2">pWBG749</plasmid>
    </source>
</reference>
<reference evidence="4" key="3">
    <citation type="journal article" date="2014" name="PLoS ONE">
        <title>Beyond the Chromosome: The Prevalence of Unique Extra-Chromosomal Bacteriophages with Integrated Virulence Genes in Pathogenic Staphylococcus aureus.</title>
        <authorList>
            <person name="Utter B."/>
            <person name="Deutsch D.R."/>
            <person name="Schuch R."/>
            <person name="Winer B.Y."/>
            <person name="Verratti K."/>
            <person name="Bishop-Lilly K."/>
            <person name="Sozhamannan S."/>
            <person name="Fischetti V.A."/>
        </authorList>
    </citation>
    <scope>NUCLEOTIDE SEQUENCE</scope>
    <source>
        <strain evidence="4">A960649</strain>
        <plasmid evidence="4">pBU108a</plasmid>
    </source>
</reference>
<proteinExistence type="predicted"/>
<dbReference type="EMBL" id="KF831355">
    <property type="protein sequence ID" value="AIU96671.1"/>
    <property type="molecule type" value="Genomic_DNA"/>
</dbReference>
<sequence>MSKITQNDLNQLKKQVTEIMKVTGETHNEWLYNQYQNYLSENTDVVMEALRFYSENKNNTAWEE</sequence>
<reference evidence="1" key="1">
    <citation type="submission" date="2009-08" db="EMBL/GenBank/DDBJ databases">
        <authorList>
            <person name="Gill J."/>
            <person name="Borman J."/>
            <person name="Shetty J."/>
            <person name="Hostetler J."/>
            <person name="Durkin S."/>
            <person name="Montgomery B."/>
        </authorList>
    </citation>
    <scope>NUCLEOTIDE SEQUENCE</scope>
    <source>
        <strain evidence="1">WB43S</strain>
        <strain evidence="2">WBG8381</strain>
        <plasmid evidence="1">pWBG745</plasmid>
        <plasmid evidence="3">pWBG748</plasmid>
        <plasmid evidence="2">pWBG749</plasmid>
    </source>
</reference>
<dbReference type="AlphaFoldDB" id="D2J7E8"/>
<organism evidence="1">
    <name type="scientific">Staphylococcus aureus</name>
    <dbReference type="NCBI Taxonomy" id="1280"/>
    <lineage>
        <taxon>Bacteria</taxon>
        <taxon>Bacillati</taxon>
        <taxon>Bacillota</taxon>
        <taxon>Bacilli</taxon>
        <taxon>Bacillales</taxon>
        <taxon>Staphylococcaceae</taxon>
        <taxon>Staphylococcus</taxon>
    </lineage>
</organism>
<evidence type="ECO:0000313" key="3">
    <source>
        <dbReference type="EMBL" id="ACZ66231.1"/>
    </source>
</evidence>
<geneLocation type="plasmid" evidence="1">
    <name>pWBG745</name>
</geneLocation>
<name>D2J7E8_STAAU</name>
<dbReference type="EMBL" id="GQ900389">
    <property type="protein sequence ID" value="ACZ58697.1"/>
    <property type="molecule type" value="Genomic_DNA"/>
</dbReference>
<keyword evidence="1" id="KW-0614">Plasmid</keyword>
<dbReference type="PATRIC" id="fig|1280.4347.peg.24"/>
<accession>D2J7E8</accession>
<evidence type="ECO:0000313" key="1">
    <source>
        <dbReference type="EMBL" id="ACZ58697.1"/>
    </source>
</evidence>
<evidence type="ECO:0000313" key="4">
    <source>
        <dbReference type="EMBL" id="AIU96671.1"/>
    </source>
</evidence>
<dbReference type="EMBL" id="GQ915265">
    <property type="protein sequence ID" value="ACZ66231.1"/>
    <property type="molecule type" value="Genomic_DNA"/>
</dbReference>
<protein>
    <submittedName>
        <fullName evidence="1">Uncharacterized protein</fullName>
    </submittedName>
</protein>
<gene>
    <name evidence="1" type="ORF">SAP028A_046</name>
    <name evidence="3" type="ORF">SAP030A_035</name>
    <name evidence="2" type="ORF">SAP031A_004</name>
</gene>
<evidence type="ECO:0000313" key="2">
    <source>
        <dbReference type="EMBL" id="ACZ58746.1"/>
    </source>
</evidence>
<dbReference type="EMBL" id="GQ900391">
    <property type="protein sequence ID" value="ACZ58746.1"/>
    <property type="molecule type" value="Genomic_DNA"/>
</dbReference>
<geneLocation type="plasmid" evidence="4">
    <name>pBU108a</name>
</geneLocation>